<name>A0ABR5ACV6_9BACL</name>
<proteinExistence type="predicted"/>
<dbReference type="SUPFAM" id="SSF55383">
    <property type="entry name" value="Copper amine oxidase, domain N"/>
    <property type="match status" value="2"/>
</dbReference>
<keyword evidence="4" id="KW-1185">Reference proteome</keyword>
<dbReference type="Gene3D" id="2.60.40.10">
    <property type="entry name" value="Immunoglobulins"/>
    <property type="match status" value="1"/>
</dbReference>
<feature type="chain" id="PRO_5047169224" evidence="1">
    <location>
        <begin position="29"/>
        <end position="584"/>
    </location>
</feature>
<accession>A0ABR5ACV6</accession>
<dbReference type="RefSeq" id="WP_041050383.1">
    <property type="nucleotide sequence ID" value="NZ_JXAK01000050.1"/>
</dbReference>
<dbReference type="InterPro" id="IPR013783">
    <property type="entry name" value="Ig-like_fold"/>
</dbReference>
<evidence type="ECO:0000256" key="1">
    <source>
        <dbReference type="SAM" id="SignalP"/>
    </source>
</evidence>
<dbReference type="Pfam" id="PF07833">
    <property type="entry name" value="Cu_amine_oxidN1"/>
    <property type="match status" value="1"/>
</dbReference>
<dbReference type="EMBL" id="JXAK01000050">
    <property type="protein sequence ID" value="KIL38837.1"/>
    <property type="molecule type" value="Genomic_DNA"/>
</dbReference>
<dbReference type="SUPFAM" id="SSF49299">
    <property type="entry name" value="PKD domain"/>
    <property type="match status" value="1"/>
</dbReference>
<dbReference type="InterPro" id="IPR036582">
    <property type="entry name" value="Mao_N_sf"/>
</dbReference>
<organism evidence="3 4">
    <name type="scientific">Gordoniibacillus kamchatkensis</name>
    <dbReference type="NCBI Taxonomy" id="1590651"/>
    <lineage>
        <taxon>Bacteria</taxon>
        <taxon>Bacillati</taxon>
        <taxon>Bacillota</taxon>
        <taxon>Bacilli</taxon>
        <taxon>Bacillales</taxon>
        <taxon>Paenibacillaceae</taxon>
        <taxon>Gordoniibacillus</taxon>
    </lineage>
</organism>
<dbReference type="Gene3D" id="3.30.457.10">
    <property type="entry name" value="Copper amine oxidase-like, N-terminal domain"/>
    <property type="match status" value="2"/>
</dbReference>
<sequence length="584" mass="64357">MKMLRKEMALLLTAALLLQLFAAASAQAVSATTATILLYLNESKAYVNKDEVQLDAPATVIDGSTYVPAKFLGDTLGFDVKWDAATNTIAMKPQGYNIVLDSPNKKITINGVETTFAPYAAIVNGKLLVKLTWVADYMGATYTYNDELKRVQITYVKAPPGVAIDAYSNKPVAKFTFGKKEYRIGEPVKYVDLSYSPDAQGIANYEWIGKQEAFFTPGTYSITLIVTDSKGHKSAPFTNYVKVSDKVYLSEFEYPLYMKPVGSTFRSDWSMYYSHFSDLPEVPKTVTEDKSRKLLLSDSPEEIKQQGILYQDEVNGKARLYSDHINGTDSPLSMAVLATNKTDKPVVIKTTNRGEVYPSVYAQLIGNEASVDFLMNMSEETTLTVPPKQTVVYTQLPTMYPRQGVNLFYDIETDGPVDITFAAADKITPDSVLTLPRQSYVGNVRGTFPVSGLRWDIDGAALSKPSRLILGDGKSDPFVDGVDVFRSLAIKNEGNYGVKYDIHISNPKKMVVMIMGRGGGFKGPFKINGDFQLVPWSGVLPAFKEVQLLARTTGDEPSLDIEYTPPAGTGFPADLIFYPLPNVD</sequence>
<dbReference type="InterPro" id="IPR012854">
    <property type="entry name" value="Cu_amine_oxidase-like_N"/>
</dbReference>
<evidence type="ECO:0000259" key="2">
    <source>
        <dbReference type="Pfam" id="PF07833"/>
    </source>
</evidence>
<evidence type="ECO:0000313" key="4">
    <source>
        <dbReference type="Proteomes" id="UP000031967"/>
    </source>
</evidence>
<protein>
    <submittedName>
        <fullName evidence="3">Copper amine oxidase</fullName>
    </submittedName>
</protein>
<dbReference type="InterPro" id="IPR035986">
    <property type="entry name" value="PKD_dom_sf"/>
</dbReference>
<dbReference type="Proteomes" id="UP000031967">
    <property type="component" value="Unassembled WGS sequence"/>
</dbReference>
<evidence type="ECO:0000313" key="3">
    <source>
        <dbReference type="EMBL" id="KIL38837.1"/>
    </source>
</evidence>
<feature type="domain" description="Copper amine oxidase-like N-terminal" evidence="2">
    <location>
        <begin position="46"/>
        <end position="153"/>
    </location>
</feature>
<feature type="signal peptide" evidence="1">
    <location>
        <begin position="1"/>
        <end position="28"/>
    </location>
</feature>
<reference evidence="3 4" key="1">
    <citation type="submission" date="2014-12" db="EMBL/GenBank/DDBJ databases">
        <title>Draft genome sequence of Paenibacillus kamchatkensis strain B-2647.</title>
        <authorList>
            <person name="Karlyshev A.V."/>
            <person name="Kudryashova E.B."/>
        </authorList>
    </citation>
    <scope>NUCLEOTIDE SEQUENCE [LARGE SCALE GENOMIC DNA]</scope>
    <source>
        <strain evidence="3 4">VKM B-2647</strain>
    </source>
</reference>
<comment type="caution">
    <text evidence="3">The sequence shown here is derived from an EMBL/GenBank/DDBJ whole genome shotgun (WGS) entry which is preliminary data.</text>
</comment>
<keyword evidence="1" id="KW-0732">Signal</keyword>
<gene>
    <name evidence="3" type="ORF">SD70_23955</name>
</gene>